<organism evidence="2 3">
    <name type="scientific">Rothia amarae</name>
    <dbReference type="NCBI Taxonomy" id="169480"/>
    <lineage>
        <taxon>Bacteria</taxon>
        <taxon>Bacillati</taxon>
        <taxon>Actinomycetota</taxon>
        <taxon>Actinomycetes</taxon>
        <taxon>Micrococcales</taxon>
        <taxon>Micrococcaceae</taxon>
        <taxon>Rothia</taxon>
    </lineage>
</organism>
<dbReference type="SUPFAM" id="SSF52833">
    <property type="entry name" value="Thioredoxin-like"/>
    <property type="match status" value="1"/>
</dbReference>
<dbReference type="EMBL" id="CP061538">
    <property type="protein sequence ID" value="QNV40844.1"/>
    <property type="molecule type" value="Genomic_DNA"/>
</dbReference>
<gene>
    <name evidence="2" type="ORF">IDM48_05535</name>
</gene>
<evidence type="ECO:0000256" key="1">
    <source>
        <dbReference type="SAM" id="MobiDB-lite"/>
    </source>
</evidence>
<protein>
    <submittedName>
        <fullName evidence="2">DsbA family protein</fullName>
    </submittedName>
</protein>
<feature type="compositionally biased region" description="Basic and acidic residues" evidence="1">
    <location>
        <begin position="133"/>
        <end position="145"/>
    </location>
</feature>
<dbReference type="Gene3D" id="3.40.30.10">
    <property type="entry name" value="Glutaredoxin"/>
    <property type="match status" value="1"/>
</dbReference>
<dbReference type="InterPro" id="IPR053977">
    <property type="entry name" value="Rv2466c-like"/>
</dbReference>
<evidence type="ECO:0000313" key="3">
    <source>
        <dbReference type="Proteomes" id="UP000516421"/>
    </source>
</evidence>
<dbReference type="AlphaFoldDB" id="A0A7H2BME8"/>
<reference evidence="2 3" key="1">
    <citation type="submission" date="2020-09" db="EMBL/GenBank/DDBJ databases">
        <title>Investigation of environmental microbe.</title>
        <authorList>
            <person name="Ou Y."/>
            <person name="Kang Q."/>
        </authorList>
    </citation>
    <scope>NUCLEOTIDE SEQUENCE [LARGE SCALE GENOMIC DNA]</scope>
    <source>
        <strain evidence="2 3">KJZ-9</strain>
    </source>
</reference>
<dbReference type="Pfam" id="PF22234">
    <property type="entry name" value="Rv2466c-like"/>
    <property type="match status" value="1"/>
</dbReference>
<feature type="region of interest" description="Disordered" evidence="1">
    <location>
        <begin position="129"/>
        <end position="150"/>
    </location>
</feature>
<proteinExistence type="predicted"/>
<dbReference type="KEGG" id="rama:IDM48_05535"/>
<dbReference type="Proteomes" id="UP000516421">
    <property type="component" value="Chromosome"/>
</dbReference>
<accession>A0A7H2BME8</accession>
<evidence type="ECO:0000313" key="2">
    <source>
        <dbReference type="EMBL" id="QNV40844.1"/>
    </source>
</evidence>
<keyword evidence="3" id="KW-1185">Reference proteome</keyword>
<dbReference type="InterPro" id="IPR036249">
    <property type="entry name" value="Thioredoxin-like_sf"/>
</dbReference>
<sequence>MEERMSETSKIDFWFDPICPWCWMTSRWIKDVEKVRDVEVQWHPFSLAVLNEGRDLPESYQKHMDEAWGPVRVATAVSERYGQSEVDALYTALGEEIHHRKNNDNKYSDAIEKALAATGLPAELAEFATSGESDERMRTSTKEGLEAAGGDDIGVPLMSINGVTFFGPVMSPAPTGEEAGKVFDGALALASYPGFFELKRPRNVGPIFNTEQ</sequence>
<dbReference type="CDD" id="cd02972">
    <property type="entry name" value="DsbA_family"/>
    <property type="match status" value="1"/>
</dbReference>
<name>A0A7H2BME8_9MICC</name>